<name>A0AAE0EJE2_9ROSI</name>
<protein>
    <submittedName>
        <fullName evidence="1">Uncharacterized protein</fullName>
    </submittedName>
</protein>
<keyword evidence="2" id="KW-1185">Reference proteome</keyword>
<evidence type="ECO:0000313" key="2">
    <source>
        <dbReference type="Proteomes" id="UP001281410"/>
    </source>
</evidence>
<comment type="caution">
    <text evidence="1">The sequence shown here is derived from an EMBL/GenBank/DDBJ whole genome shotgun (WGS) entry which is preliminary data.</text>
</comment>
<organism evidence="1 2">
    <name type="scientific">Dipteronia sinensis</name>
    <dbReference type="NCBI Taxonomy" id="43782"/>
    <lineage>
        <taxon>Eukaryota</taxon>
        <taxon>Viridiplantae</taxon>
        <taxon>Streptophyta</taxon>
        <taxon>Embryophyta</taxon>
        <taxon>Tracheophyta</taxon>
        <taxon>Spermatophyta</taxon>
        <taxon>Magnoliopsida</taxon>
        <taxon>eudicotyledons</taxon>
        <taxon>Gunneridae</taxon>
        <taxon>Pentapetalae</taxon>
        <taxon>rosids</taxon>
        <taxon>malvids</taxon>
        <taxon>Sapindales</taxon>
        <taxon>Sapindaceae</taxon>
        <taxon>Hippocastanoideae</taxon>
        <taxon>Acereae</taxon>
        <taxon>Dipteronia</taxon>
    </lineage>
</organism>
<evidence type="ECO:0000313" key="1">
    <source>
        <dbReference type="EMBL" id="KAK3228565.1"/>
    </source>
</evidence>
<dbReference type="EMBL" id="JANJYJ010000001">
    <property type="protein sequence ID" value="KAK3228565.1"/>
    <property type="molecule type" value="Genomic_DNA"/>
</dbReference>
<reference evidence="1" key="1">
    <citation type="journal article" date="2023" name="Plant J.">
        <title>Genome sequences and population genomics provide insights into the demographic history, inbreeding, and mutation load of two 'living fossil' tree species of Dipteronia.</title>
        <authorList>
            <person name="Feng Y."/>
            <person name="Comes H.P."/>
            <person name="Chen J."/>
            <person name="Zhu S."/>
            <person name="Lu R."/>
            <person name="Zhang X."/>
            <person name="Li P."/>
            <person name="Qiu J."/>
            <person name="Olsen K.M."/>
            <person name="Qiu Y."/>
        </authorList>
    </citation>
    <scope>NUCLEOTIDE SEQUENCE</scope>
    <source>
        <strain evidence="1">NBL</strain>
    </source>
</reference>
<dbReference type="Proteomes" id="UP001281410">
    <property type="component" value="Unassembled WGS sequence"/>
</dbReference>
<sequence>MSVLWSNKLHSVWQVFFGPRSFTQFGDCSPVQEASLSSMSVHRSKKLQPELTLLIIDGVGDDYKELAAVIRARDNPISFHELHEKLRNFEAFLERGGKQSNISITANVATKTNNNGGWKNNNLNRGKPNNNFMEINMVAITNLVV</sequence>
<dbReference type="PANTHER" id="PTHR47481:SF31">
    <property type="entry name" value="OS01G0873500 PROTEIN"/>
    <property type="match status" value="1"/>
</dbReference>
<proteinExistence type="predicted"/>
<accession>A0AAE0EJE2</accession>
<gene>
    <name evidence="1" type="ORF">Dsin_000446</name>
</gene>
<dbReference type="AlphaFoldDB" id="A0AAE0EJE2"/>
<dbReference type="PANTHER" id="PTHR47481">
    <property type="match status" value="1"/>
</dbReference>